<dbReference type="InterPro" id="IPR027377">
    <property type="entry name" value="ZAR1/RTP1-5-like_Znf-3CxxC"/>
</dbReference>
<gene>
    <name evidence="5" type="ORF">HRG_01393</name>
</gene>
<evidence type="ECO:0000259" key="4">
    <source>
        <dbReference type="SMART" id="SM01328"/>
    </source>
</evidence>
<dbReference type="OrthoDB" id="8121437at2759"/>
<organism evidence="5 6">
    <name type="scientific">Hirsutella rhossiliensis</name>
    <dbReference type="NCBI Taxonomy" id="111463"/>
    <lineage>
        <taxon>Eukaryota</taxon>
        <taxon>Fungi</taxon>
        <taxon>Dikarya</taxon>
        <taxon>Ascomycota</taxon>
        <taxon>Pezizomycotina</taxon>
        <taxon>Sordariomycetes</taxon>
        <taxon>Hypocreomycetidae</taxon>
        <taxon>Hypocreales</taxon>
        <taxon>Ophiocordycipitaceae</taxon>
        <taxon>Hirsutella</taxon>
    </lineage>
</organism>
<dbReference type="SMART" id="SM01328">
    <property type="entry name" value="zf-3CxxC"/>
    <property type="match status" value="1"/>
</dbReference>
<dbReference type="GO" id="GO:0008270">
    <property type="term" value="F:zinc ion binding"/>
    <property type="evidence" value="ECO:0007669"/>
    <property type="project" value="UniProtKB-KW"/>
</dbReference>
<keyword evidence="3" id="KW-0862">Zinc</keyword>
<keyword evidence="1" id="KW-0479">Metal-binding</keyword>
<keyword evidence="2" id="KW-0863">Zinc-finger</keyword>
<reference evidence="5" key="1">
    <citation type="submission" date="2021-09" db="EMBL/GenBank/DDBJ databases">
        <title>A high-quality genome of the endoparasitic fungus Hirsutella rhossiliensis with a comparison of Hirsutella genomes reveals transposable elements contributing to genome size variation.</title>
        <authorList>
            <person name="Lin R."/>
            <person name="Jiao Y."/>
            <person name="Sun X."/>
            <person name="Ling J."/>
            <person name="Xie B."/>
            <person name="Cheng X."/>
        </authorList>
    </citation>
    <scope>NUCLEOTIDE SEQUENCE</scope>
    <source>
        <strain evidence="5">HR02</strain>
    </source>
</reference>
<dbReference type="RefSeq" id="XP_044726264.1">
    <property type="nucleotide sequence ID" value="XM_044859864.1"/>
</dbReference>
<keyword evidence="6" id="KW-1185">Reference proteome</keyword>
<sequence length="156" mass="18254">MPNRRNPPKRWSMYPKLHDDVSGLLEEEDLFFDFHTTDDGQNCDKQWDTNVMGRFVCPNRTCDSHGWSSKKIAVTIRMYSGAQYNVRVYHQRCKSCSSLSRPILDSSYAERTAYRLKKWCGIQMETPPHGERRGPPHNRDLCEGCKDGHCSEFKEY</sequence>
<evidence type="ECO:0000313" key="6">
    <source>
        <dbReference type="Proteomes" id="UP000824596"/>
    </source>
</evidence>
<feature type="domain" description="3CxxC-type" evidence="4">
    <location>
        <begin position="50"/>
        <end position="148"/>
    </location>
</feature>
<dbReference type="Proteomes" id="UP000824596">
    <property type="component" value="Unassembled WGS sequence"/>
</dbReference>
<proteinExistence type="predicted"/>
<evidence type="ECO:0000313" key="5">
    <source>
        <dbReference type="EMBL" id="KAH0968751.1"/>
    </source>
</evidence>
<name>A0A9P8SQ11_9HYPO</name>
<dbReference type="AlphaFoldDB" id="A0A9P8SQ11"/>
<accession>A0A9P8SQ11</accession>
<dbReference type="EMBL" id="JAIZPD010000001">
    <property type="protein sequence ID" value="KAH0968751.1"/>
    <property type="molecule type" value="Genomic_DNA"/>
</dbReference>
<evidence type="ECO:0000256" key="2">
    <source>
        <dbReference type="ARBA" id="ARBA00022771"/>
    </source>
</evidence>
<dbReference type="GeneID" id="68350522"/>
<dbReference type="Pfam" id="PF13695">
    <property type="entry name" value="Zn_ribbon_3CxxC"/>
    <property type="match status" value="1"/>
</dbReference>
<evidence type="ECO:0000256" key="3">
    <source>
        <dbReference type="ARBA" id="ARBA00022833"/>
    </source>
</evidence>
<protein>
    <submittedName>
        <fullName evidence="5">Zinc-binding domain-containing protein</fullName>
    </submittedName>
</protein>
<comment type="caution">
    <text evidence="5">The sequence shown here is derived from an EMBL/GenBank/DDBJ whole genome shotgun (WGS) entry which is preliminary data.</text>
</comment>
<evidence type="ECO:0000256" key="1">
    <source>
        <dbReference type="ARBA" id="ARBA00022723"/>
    </source>
</evidence>